<dbReference type="RefSeq" id="WP_069624559.1">
    <property type="nucleotide sequence ID" value="NZ_LPWD01000358.1"/>
</dbReference>
<feature type="coiled-coil region" evidence="1">
    <location>
        <begin position="38"/>
        <end position="72"/>
    </location>
</feature>
<protein>
    <submittedName>
        <fullName evidence="3">Uncharacterized protein</fullName>
    </submittedName>
</protein>
<reference evidence="3 4" key="1">
    <citation type="journal article" date="2016" name="Environ. Microbiol.">
        <title>New Methyloceanibacter diversity from North Sea sediments includes methanotroph containing solely the soluble methane monooxygenase.</title>
        <authorList>
            <person name="Vekeman B."/>
            <person name="Kerckhof F.M."/>
            <person name="Cremers G."/>
            <person name="de Vos P."/>
            <person name="Vandamme P."/>
            <person name="Boon N."/>
            <person name="Op den Camp H.J."/>
            <person name="Heylen K."/>
        </authorList>
    </citation>
    <scope>NUCLEOTIDE SEQUENCE [LARGE SCALE GENOMIC DNA]</scope>
    <source>
        <strain evidence="3 4">R-67177</strain>
    </source>
</reference>
<keyword evidence="4" id="KW-1185">Reference proteome</keyword>
<dbReference type="OrthoDB" id="9865768at2"/>
<proteinExistence type="predicted"/>
<evidence type="ECO:0000256" key="2">
    <source>
        <dbReference type="SAM" id="MobiDB-lite"/>
    </source>
</evidence>
<gene>
    <name evidence="3" type="ORF">AUC71_16290</name>
</gene>
<organism evidence="3 4">
    <name type="scientific">Methyloceanibacter marginalis</name>
    <dbReference type="NCBI Taxonomy" id="1774971"/>
    <lineage>
        <taxon>Bacteria</taxon>
        <taxon>Pseudomonadati</taxon>
        <taxon>Pseudomonadota</taxon>
        <taxon>Alphaproteobacteria</taxon>
        <taxon>Hyphomicrobiales</taxon>
        <taxon>Hyphomicrobiaceae</taxon>
        <taxon>Methyloceanibacter</taxon>
    </lineage>
</organism>
<evidence type="ECO:0000256" key="1">
    <source>
        <dbReference type="SAM" id="Coils"/>
    </source>
</evidence>
<dbReference type="AlphaFoldDB" id="A0A1E3W8W5"/>
<accession>A0A1E3W8W5</accession>
<comment type="caution">
    <text evidence="3">The sequence shown here is derived from an EMBL/GenBank/DDBJ whole genome shotgun (WGS) entry which is preliminary data.</text>
</comment>
<evidence type="ECO:0000313" key="3">
    <source>
        <dbReference type="EMBL" id="ODS02254.1"/>
    </source>
</evidence>
<evidence type="ECO:0000313" key="4">
    <source>
        <dbReference type="Proteomes" id="UP000095042"/>
    </source>
</evidence>
<feature type="compositionally biased region" description="Basic and acidic residues" evidence="2">
    <location>
        <begin position="126"/>
        <end position="135"/>
    </location>
</feature>
<feature type="region of interest" description="Disordered" evidence="2">
    <location>
        <begin position="1"/>
        <end position="21"/>
    </location>
</feature>
<dbReference type="Proteomes" id="UP000095042">
    <property type="component" value="Unassembled WGS sequence"/>
</dbReference>
<feature type="compositionally biased region" description="Polar residues" evidence="2">
    <location>
        <begin position="7"/>
        <end position="16"/>
    </location>
</feature>
<feature type="region of interest" description="Disordered" evidence="2">
    <location>
        <begin position="105"/>
        <end position="143"/>
    </location>
</feature>
<dbReference type="EMBL" id="LPWD01000358">
    <property type="protein sequence ID" value="ODS02254.1"/>
    <property type="molecule type" value="Genomic_DNA"/>
</dbReference>
<name>A0A1E3W8W5_9HYPH</name>
<keyword evidence="1" id="KW-0175">Coiled coil</keyword>
<sequence length="143" mass="15663">MTDTSRDTQNAAQQPYENGELASDQAIENAALAGAAAVQRLVAERNELRNRLAGQQSELSALRSVNEDLRRRLYAIHQHYVEMAKRVVGDLEQVDGTIREVAQEAFDSTPKWEDKARPASLAQRLADADAPDRAHGPNGAAQS</sequence>